<name>A0A6A6GSN2_VIRVR</name>
<evidence type="ECO:0000313" key="3">
    <source>
        <dbReference type="Proteomes" id="UP000800092"/>
    </source>
</evidence>
<gene>
    <name evidence="2" type="ORF">EV356DRAFT_497851</name>
</gene>
<dbReference type="Proteomes" id="UP000800092">
    <property type="component" value="Unassembled WGS sequence"/>
</dbReference>
<dbReference type="EMBL" id="ML991901">
    <property type="protein sequence ID" value="KAF2228661.1"/>
    <property type="molecule type" value="Genomic_DNA"/>
</dbReference>
<proteinExistence type="predicted"/>
<sequence length="182" mass="20075">MGDRLARLVKRRPKSEDPQPDRLQQSPAPPILSRTPSRILSPSNASIDDEQSLRLGDARSPASDSPRPGGNSNSNNSTPRPTVQEADDMWAKADKKLREDPEKRKKLEKYDRILMSHLGCLVGSRSTTDTGRVLAFLEAEIEGLQKDADTGLQGCTQKAKHYFQSLLRCGSDGAVTALSRRH</sequence>
<feature type="compositionally biased region" description="Low complexity" evidence="1">
    <location>
        <begin position="65"/>
        <end position="82"/>
    </location>
</feature>
<dbReference type="AlphaFoldDB" id="A0A6A6GSN2"/>
<keyword evidence="3" id="KW-1185">Reference proteome</keyword>
<feature type="compositionally biased region" description="Polar residues" evidence="1">
    <location>
        <begin position="34"/>
        <end position="46"/>
    </location>
</feature>
<organism evidence="2 3">
    <name type="scientific">Viridothelium virens</name>
    <name type="common">Speckled blister lichen</name>
    <name type="synonym">Trypethelium virens</name>
    <dbReference type="NCBI Taxonomy" id="1048519"/>
    <lineage>
        <taxon>Eukaryota</taxon>
        <taxon>Fungi</taxon>
        <taxon>Dikarya</taxon>
        <taxon>Ascomycota</taxon>
        <taxon>Pezizomycotina</taxon>
        <taxon>Dothideomycetes</taxon>
        <taxon>Dothideomycetes incertae sedis</taxon>
        <taxon>Trypetheliales</taxon>
        <taxon>Trypetheliaceae</taxon>
        <taxon>Viridothelium</taxon>
    </lineage>
</organism>
<reference evidence="2" key="1">
    <citation type="journal article" date="2020" name="Stud. Mycol.">
        <title>101 Dothideomycetes genomes: a test case for predicting lifestyles and emergence of pathogens.</title>
        <authorList>
            <person name="Haridas S."/>
            <person name="Albert R."/>
            <person name="Binder M."/>
            <person name="Bloem J."/>
            <person name="Labutti K."/>
            <person name="Salamov A."/>
            <person name="Andreopoulos B."/>
            <person name="Baker S."/>
            <person name="Barry K."/>
            <person name="Bills G."/>
            <person name="Bluhm B."/>
            <person name="Cannon C."/>
            <person name="Castanera R."/>
            <person name="Culley D."/>
            <person name="Daum C."/>
            <person name="Ezra D."/>
            <person name="Gonzalez J."/>
            <person name="Henrissat B."/>
            <person name="Kuo A."/>
            <person name="Liang C."/>
            <person name="Lipzen A."/>
            <person name="Lutzoni F."/>
            <person name="Magnuson J."/>
            <person name="Mondo S."/>
            <person name="Nolan M."/>
            <person name="Ohm R."/>
            <person name="Pangilinan J."/>
            <person name="Park H.-J."/>
            <person name="Ramirez L."/>
            <person name="Alfaro M."/>
            <person name="Sun H."/>
            <person name="Tritt A."/>
            <person name="Yoshinaga Y."/>
            <person name="Zwiers L.-H."/>
            <person name="Turgeon B."/>
            <person name="Goodwin S."/>
            <person name="Spatafora J."/>
            <person name="Crous P."/>
            <person name="Grigoriev I."/>
        </authorList>
    </citation>
    <scope>NUCLEOTIDE SEQUENCE</scope>
    <source>
        <strain evidence="2">Tuck. ex Michener</strain>
    </source>
</reference>
<evidence type="ECO:0000256" key="1">
    <source>
        <dbReference type="SAM" id="MobiDB-lite"/>
    </source>
</evidence>
<evidence type="ECO:0000313" key="2">
    <source>
        <dbReference type="EMBL" id="KAF2228661.1"/>
    </source>
</evidence>
<protein>
    <submittedName>
        <fullName evidence="2">Uncharacterized protein</fullName>
    </submittedName>
</protein>
<feature type="region of interest" description="Disordered" evidence="1">
    <location>
        <begin position="1"/>
        <end position="105"/>
    </location>
</feature>
<accession>A0A6A6GSN2</accession>
<feature type="compositionally biased region" description="Basic and acidic residues" evidence="1">
    <location>
        <begin position="89"/>
        <end position="105"/>
    </location>
</feature>